<gene>
    <name evidence="5" type="ORF">AWU65_07135</name>
</gene>
<evidence type="ECO:0000313" key="6">
    <source>
        <dbReference type="Proteomes" id="UP000076796"/>
    </source>
</evidence>
<evidence type="ECO:0000259" key="2">
    <source>
        <dbReference type="Pfam" id="PF04984"/>
    </source>
</evidence>
<dbReference type="InterPro" id="IPR035089">
    <property type="entry name" value="Phage_sheath_subtilisin"/>
</dbReference>
<dbReference type="EMBL" id="LWMH01000001">
    <property type="protein sequence ID" value="KZS45702.1"/>
    <property type="molecule type" value="Genomic_DNA"/>
</dbReference>
<dbReference type="InterPro" id="IPR035326">
    <property type="entry name" value="Beta_sandwich_Seath"/>
</dbReference>
<feature type="domain" description="Tail sheath protein C-terminal" evidence="4">
    <location>
        <begin position="343"/>
        <end position="442"/>
    </location>
</feature>
<dbReference type="Pfam" id="PF17481">
    <property type="entry name" value="Phage_sheath_domII"/>
    <property type="match status" value="1"/>
</dbReference>
<dbReference type="Proteomes" id="UP000076796">
    <property type="component" value="Unassembled WGS sequence"/>
</dbReference>
<accession>A0A163HX12</accession>
<keyword evidence="6" id="KW-1185">Reference proteome</keyword>
<dbReference type="RefSeq" id="WP_063477901.1">
    <property type="nucleotide sequence ID" value="NZ_CP147845.1"/>
</dbReference>
<comment type="caution">
    <text evidence="5">The sequence shown here is derived from an EMBL/GenBank/DDBJ whole genome shotgun (WGS) entry which is preliminary data.</text>
</comment>
<name>A0A163HX12_9BACL</name>
<reference evidence="5" key="1">
    <citation type="journal article" date="2016" name="Genome Announc.">
        <title>Draft genomes of two strains of Paenibacillus glucanolyticus with capability to degrade lignocellulose.</title>
        <authorList>
            <person name="Mathews S.L."/>
            <person name="Pawlak J."/>
            <person name="Grunden A.M."/>
        </authorList>
    </citation>
    <scope>NUCLEOTIDE SEQUENCE [LARGE SCALE GENOMIC DNA]</scope>
    <source>
        <strain evidence="5">SLM1</strain>
    </source>
</reference>
<feature type="domain" description="Tail sheath protein subtilisin-like" evidence="2">
    <location>
        <begin position="186"/>
        <end position="334"/>
    </location>
</feature>
<evidence type="ECO:0000313" key="5">
    <source>
        <dbReference type="EMBL" id="KZS45702.1"/>
    </source>
</evidence>
<dbReference type="Pfam" id="PF04984">
    <property type="entry name" value="Phage_sheath_1"/>
    <property type="match status" value="1"/>
</dbReference>
<dbReference type="Gene3D" id="2.60.40.4290">
    <property type="match status" value="1"/>
</dbReference>
<dbReference type="OrthoDB" id="89060at2"/>
<feature type="domain" description="Phage tail sheath protein-like beta-sandwich" evidence="3">
    <location>
        <begin position="101"/>
        <end position="185"/>
    </location>
</feature>
<dbReference type="GeneID" id="97552974"/>
<comment type="similarity">
    <text evidence="1">Belongs to the myoviridae tail sheath protein family.</text>
</comment>
<dbReference type="AlphaFoldDB" id="A0A163HX12"/>
<evidence type="ECO:0000259" key="4">
    <source>
        <dbReference type="Pfam" id="PF17482"/>
    </source>
</evidence>
<dbReference type="Gene3D" id="3.30.1490.360">
    <property type="match status" value="1"/>
</dbReference>
<organism evidence="5 6">
    <name type="scientific">Paenibacillus glucanolyticus</name>
    <dbReference type="NCBI Taxonomy" id="59843"/>
    <lineage>
        <taxon>Bacteria</taxon>
        <taxon>Bacillati</taxon>
        <taxon>Bacillota</taxon>
        <taxon>Bacilli</taxon>
        <taxon>Bacillales</taxon>
        <taxon>Paenibacillaceae</taxon>
        <taxon>Paenibacillus</taxon>
    </lineage>
</organism>
<protein>
    <submittedName>
        <fullName evidence="5">Phage tail sheath protein</fullName>
    </submittedName>
</protein>
<dbReference type="InterPro" id="IPR020287">
    <property type="entry name" value="Tail_sheath_C"/>
</dbReference>
<sequence length="443" mass="47141">MAGGTWVTQNKVRPGTYINFKARPQPLGSLGDRGIAAYPAALPWGDPAGVIVLEASEFMDKSLELVGFRATDPRIRHITSAVNNASTVLLYRLGGSGAVKAKITEGTLTATAKWGGSRGNDLQVVIQSNIDDPAAFDVITLLDGEEVDLQTVTVIEELQASVFIDWSGSGALTTTAGVKLAGGTDGTASGADFSAALSAFEAYQFNVLGVPLDDSTSKQLTAAYVRRQREEEGKKIQAVLVDYATADYEGIISLRNGVITSDGLQVSPEMLLWEIAAMQAAANVNESLTYAAIPNAVDAFPRLTNSETITALKNGELVITATNGAAVIEQDINTLTSFTPDRSRAFSKNRVIRVLDSLGNDIKRIFDQFYIGKVSNNDDGRALLKAEIVSYLNTLQGLGAIQNFDSQTDIAVAPGADVDAVLVELSIQPVDSIEKIYMTVEVV</sequence>
<dbReference type="Gene3D" id="3.30.1370.220">
    <property type="match status" value="1"/>
</dbReference>
<dbReference type="Gene3D" id="3.40.50.11790">
    <property type="match status" value="1"/>
</dbReference>
<evidence type="ECO:0000256" key="1">
    <source>
        <dbReference type="ARBA" id="ARBA00008005"/>
    </source>
</evidence>
<dbReference type="Gene3D" id="3.30.360.90">
    <property type="match status" value="1"/>
</dbReference>
<proteinExistence type="inferred from homology"/>
<dbReference type="Pfam" id="PF17482">
    <property type="entry name" value="Phage_sheath_1C"/>
    <property type="match status" value="1"/>
</dbReference>
<evidence type="ECO:0000259" key="3">
    <source>
        <dbReference type="Pfam" id="PF17481"/>
    </source>
</evidence>